<evidence type="ECO:0000313" key="2">
    <source>
        <dbReference type="Proteomes" id="UP000265520"/>
    </source>
</evidence>
<reference evidence="1 2" key="1">
    <citation type="journal article" date="2018" name="Front. Plant Sci.">
        <title>Red Clover (Trifolium pratense) and Zigzag Clover (T. medium) - A Picture of Genomic Similarities and Differences.</title>
        <authorList>
            <person name="Dluhosova J."/>
            <person name="Istvanek J."/>
            <person name="Nedelnik J."/>
            <person name="Repkova J."/>
        </authorList>
    </citation>
    <scope>NUCLEOTIDE SEQUENCE [LARGE SCALE GENOMIC DNA]</scope>
    <source>
        <strain evidence="2">cv. 10/8</strain>
        <tissue evidence="1">Leaf</tissue>
    </source>
</reference>
<name>A0A392VWL5_9FABA</name>
<sequence length="19" mass="2051">MHSIGASKGVGVLKKNRRL</sequence>
<feature type="non-terminal residue" evidence="1">
    <location>
        <position position="19"/>
    </location>
</feature>
<comment type="caution">
    <text evidence="1">The sequence shown here is derived from an EMBL/GenBank/DDBJ whole genome shotgun (WGS) entry which is preliminary data.</text>
</comment>
<dbReference type="EMBL" id="LXQA011284038">
    <property type="protein sequence ID" value="MCI91862.1"/>
    <property type="molecule type" value="Genomic_DNA"/>
</dbReference>
<evidence type="ECO:0000313" key="1">
    <source>
        <dbReference type="EMBL" id="MCI91862.1"/>
    </source>
</evidence>
<accession>A0A392VWL5</accession>
<organism evidence="1 2">
    <name type="scientific">Trifolium medium</name>
    <dbReference type="NCBI Taxonomy" id="97028"/>
    <lineage>
        <taxon>Eukaryota</taxon>
        <taxon>Viridiplantae</taxon>
        <taxon>Streptophyta</taxon>
        <taxon>Embryophyta</taxon>
        <taxon>Tracheophyta</taxon>
        <taxon>Spermatophyta</taxon>
        <taxon>Magnoliopsida</taxon>
        <taxon>eudicotyledons</taxon>
        <taxon>Gunneridae</taxon>
        <taxon>Pentapetalae</taxon>
        <taxon>rosids</taxon>
        <taxon>fabids</taxon>
        <taxon>Fabales</taxon>
        <taxon>Fabaceae</taxon>
        <taxon>Papilionoideae</taxon>
        <taxon>50 kb inversion clade</taxon>
        <taxon>NPAAA clade</taxon>
        <taxon>Hologalegina</taxon>
        <taxon>IRL clade</taxon>
        <taxon>Trifolieae</taxon>
        <taxon>Trifolium</taxon>
    </lineage>
</organism>
<proteinExistence type="predicted"/>
<keyword evidence="2" id="KW-1185">Reference proteome</keyword>
<dbReference type="Proteomes" id="UP000265520">
    <property type="component" value="Unassembled WGS sequence"/>
</dbReference>
<protein>
    <submittedName>
        <fullName evidence="1">Uncharacterized protein</fullName>
    </submittedName>
</protein>
<dbReference type="AlphaFoldDB" id="A0A392VWL5"/>